<dbReference type="SUPFAM" id="SSF144091">
    <property type="entry name" value="Rhomboid-like"/>
    <property type="match status" value="1"/>
</dbReference>
<gene>
    <name evidence="11" type="ORF">Q9312_10595</name>
</gene>
<keyword evidence="5 11" id="KW-0378">Hydrolase</keyword>
<dbReference type="EMBL" id="CP133548">
    <property type="protein sequence ID" value="WMS85662.1"/>
    <property type="molecule type" value="Genomic_DNA"/>
</dbReference>
<keyword evidence="12" id="KW-1185">Reference proteome</keyword>
<evidence type="ECO:0000256" key="2">
    <source>
        <dbReference type="ARBA" id="ARBA00009045"/>
    </source>
</evidence>
<dbReference type="Gene3D" id="1.20.1540.10">
    <property type="entry name" value="Rhomboid-like"/>
    <property type="match status" value="1"/>
</dbReference>
<dbReference type="Pfam" id="PF01694">
    <property type="entry name" value="Rhomboid"/>
    <property type="match status" value="1"/>
</dbReference>
<keyword evidence="4 9" id="KW-0812">Transmembrane</keyword>
<dbReference type="GO" id="GO:0004252">
    <property type="term" value="F:serine-type endopeptidase activity"/>
    <property type="evidence" value="ECO:0007669"/>
    <property type="project" value="InterPro"/>
</dbReference>
<keyword evidence="3 11" id="KW-0645">Protease</keyword>
<dbReference type="Proteomes" id="UP001239782">
    <property type="component" value="Chromosome"/>
</dbReference>
<evidence type="ECO:0000313" key="11">
    <source>
        <dbReference type="EMBL" id="WMS85662.1"/>
    </source>
</evidence>
<comment type="subcellular location">
    <subcellularLocation>
        <location evidence="1">Membrane</location>
        <topology evidence="1">Multi-pass membrane protein</topology>
    </subcellularLocation>
</comment>
<evidence type="ECO:0000256" key="1">
    <source>
        <dbReference type="ARBA" id="ARBA00004141"/>
    </source>
</evidence>
<evidence type="ECO:0000256" key="6">
    <source>
        <dbReference type="ARBA" id="ARBA00022989"/>
    </source>
</evidence>
<dbReference type="GO" id="GO:0006508">
    <property type="term" value="P:proteolysis"/>
    <property type="evidence" value="ECO:0007669"/>
    <property type="project" value="UniProtKB-KW"/>
</dbReference>
<organism evidence="11 12">
    <name type="scientific">Pleionea litopenaei</name>
    <dbReference type="NCBI Taxonomy" id="3070815"/>
    <lineage>
        <taxon>Bacteria</taxon>
        <taxon>Pseudomonadati</taxon>
        <taxon>Pseudomonadota</taxon>
        <taxon>Gammaproteobacteria</taxon>
        <taxon>Oceanospirillales</taxon>
        <taxon>Pleioneaceae</taxon>
        <taxon>Pleionea</taxon>
    </lineage>
</organism>
<feature type="domain" description="Peptidase S54 rhomboid" evidence="10">
    <location>
        <begin position="52"/>
        <end position="185"/>
    </location>
</feature>
<evidence type="ECO:0000256" key="9">
    <source>
        <dbReference type="SAM" id="Phobius"/>
    </source>
</evidence>
<evidence type="ECO:0000256" key="5">
    <source>
        <dbReference type="ARBA" id="ARBA00022801"/>
    </source>
</evidence>
<dbReference type="EC" id="3.4.21.105" evidence="11"/>
<evidence type="ECO:0000256" key="4">
    <source>
        <dbReference type="ARBA" id="ARBA00022692"/>
    </source>
</evidence>
<evidence type="ECO:0000313" key="12">
    <source>
        <dbReference type="Proteomes" id="UP001239782"/>
    </source>
</evidence>
<evidence type="ECO:0000256" key="8">
    <source>
        <dbReference type="SAM" id="MobiDB-lite"/>
    </source>
</evidence>
<feature type="region of interest" description="Disordered" evidence="8">
    <location>
        <begin position="207"/>
        <end position="230"/>
    </location>
</feature>
<dbReference type="GO" id="GO:0016020">
    <property type="term" value="C:membrane"/>
    <property type="evidence" value="ECO:0007669"/>
    <property type="project" value="UniProtKB-SubCell"/>
</dbReference>
<keyword evidence="6 9" id="KW-1133">Transmembrane helix</keyword>
<dbReference type="AlphaFoldDB" id="A0AA51RQ97"/>
<evidence type="ECO:0000256" key="7">
    <source>
        <dbReference type="ARBA" id="ARBA00023136"/>
    </source>
</evidence>
<proteinExistence type="inferred from homology"/>
<feature type="transmembrane region" description="Helical" evidence="9">
    <location>
        <begin position="167"/>
        <end position="184"/>
    </location>
</feature>
<dbReference type="PANTHER" id="PTHR43066">
    <property type="entry name" value="RHOMBOID-RELATED PROTEIN"/>
    <property type="match status" value="1"/>
</dbReference>
<sequence>MGRLQSDQSLRRKGYRALGYFVIALWVIHATQALFHYHLNWLGVYPQAFSGLFGIVTSPLIHGDWGHLGNNTVSLIVLGALTIYGFSRALWPSVLVIWLVSGAGVWFFGRESYHIGASGLTHGLFYFLFAAAIIRRDKTSIAIMLVAVLMYGSMVLGVLPWDPKISFEGHLFGAIGGVLSAFLFQQRQPKPHVKQYDWEVEDDLDDEEPYWIPPHHQTPVSDKLSDSTRE</sequence>
<evidence type="ECO:0000259" key="10">
    <source>
        <dbReference type="Pfam" id="PF01694"/>
    </source>
</evidence>
<dbReference type="InterPro" id="IPR035952">
    <property type="entry name" value="Rhomboid-like_sf"/>
</dbReference>
<keyword evidence="7 9" id="KW-0472">Membrane</keyword>
<dbReference type="PANTHER" id="PTHR43066:SF1">
    <property type="entry name" value="RHOMBOID PROTEIN 2"/>
    <property type="match status" value="1"/>
</dbReference>
<reference evidence="11 12" key="1">
    <citation type="submission" date="2023-08" db="EMBL/GenBank/DDBJ databases">
        <title>Pleionea litopenaei sp. nov., isolated from stomach of juvenile Litopenaeus vannamei.</title>
        <authorList>
            <person name="Rho A.M."/>
            <person name="Hwang C.Y."/>
        </authorList>
    </citation>
    <scope>NUCLEOTIDE SEQUENCE [LARGE SCALE GENOMIC DNA]</scope>
    <source>
        <strain evidence="11 12">HL-JVS1</strain>
    </source>
</reference>
<dbReference type="RefSeq" id="WP_309200815.1">
    <property type="nucleotide sequence ID" value="NZ_CP133548.1"/>
</dbReference>
<protein>
    <submittedName>
        <fullName evidence="11">Rhomboid family intramembrane serine protease</fullName>
        <ecNumber evidence="11">3.4.21.105</ecNumber>
    </submittedName>
</protein>
<accession>A0AA51RQ97</accession>
<feature type="transmembrane region" description="Helical" evidence="9">
    <location>
        <begin position="141"/>
        <end position="161"/>
    </location>
</feature>
<feature type="transmembrane region" description="Helical" evidence="9">
    <location>
        <begin position="20"/>
        <end position="38"/>
    </location>
</feature>
<dbReference type="InterPro" id="IPR022764">
    <property type="entry name" value="Peptidase_S54_rhomboid_dom"/>
</dbReference>
<feature type="transmembrane region" description="Helical" evidence="9">
    <location>
        <begin position="112"/>
        <end position="134"/>
    </location>
</feature>
<feature type="transmembrane region" description="Helical" evidence="9">
    <location>
        <begin position="73"/>
        <end position="100"/>
    </location>
</feature>
<evidence type="ECO:0000256" key="3">
    <source>
        <dbReference type="ARBA" id="ARBA00022670"/>
    </source>
</evidence>
<name>A0AA51RQ97_9GAMM</name>
<comment type="similarity">
    <text evidence="2">Belongs to the peptidase S54 family.</text>
</comment>
<dbReference type="KEGG" id="plei:Q9312_10595"/>